<reference evidence="2 3" key="1">
    <citation type="submission" date="2018-02" db="EMBL/GenBank/DDBJ databases">
        <title>Genomic Encyclopedia of Archaeal and Bacterial Type Strains, Phase II (KMG-II): from individual species to whole genera.</title>
        <authorList>
            <person name="Goeker M."/>
        </authorList>
    </citation>
    <scope>NUCLEOTIDE SEQUENCE [LARGE SCALE GENOMIC DNA]</scope>
    <source>
        <strain evidence="2 3">DSM 29526</strain>
    </source>
</reference>
<gene>
    <name evidence="2" type="ORF">CLV84_0143</name>
</gene>
<organism evidence="2 3">
    <name type="scientific">Neolewinella xylanilytica</name>
    <dbReference type="NCBI Taxonomy" id="1514080"/>
    <lineage>
        <taxon>Bacteria</taxon>
        <taxon>Pseudomonadati</taxon>
        <taxon>Bacteroidota</taxon>
        <taxon>Saprospiria</taxon>
        <taxon>Saprospirales</taxon>
        <taxon>Lewinellaceae</taxon>
        <taxon>Neolewinella</taxon>
    </lineage>
</organism>
<dbReference type="AlphaFoldDB" id="A0A2S6I6V6"/>
<dbReference type="EMBL" id="PTJC01000005">
    <property type="protein sequence ID" value="PPK87207.1"/>
    <property type="molecule type" value="Genomic_DNA"/>
</dbReference>
<comment type="caution">
    <text evidence="2">The sequence shown here is derived from an EMBL/GenBank/DDBJ whole genome shotgun (WGS) entry which is preliminary data.</text>
</comment>
<protein>
    <submittedName>
        <fullName evidence="2">Uncharacterized protein</fullName>
    </submittedName>
</protein>
<keyword evidence="1" id="KW-0812">Transmembrane</keyword>
<evidence type="ECO:0000313" key="3">
    <source>
        <dbReference type="Proteomes" id="UP000237662"/>
    </source>
</evidence>
<dbReference type="Proteomes" id="UP000237662">
    <property type="component" value="Unassembled WGS sequence"/>
</dbReference>
<keyword evidence="3" id="KW-1185">Reference proteome</keyword>
<evidence type="ECO:0000313" key="2">
    <source>
        <dbReference type="EMBL" id="PPK87207.1"/>
    </source>
</evidence>
<proteinExistence type="predicted"/>
<keyword evidence="1" id="KW-1133">Transmembrane helix</keyword>
<sequence>MQINRLGAWLGRAALVALFLVCLAVIIVGIWLANFSLLGKEPPQINVICQFTAPDGLEYTVYQTDGGTTVGSSVGVYRGRAFEPRPFHWWAYAAGDRYRAGLTGDQAIILVDNKFSNYAVTDTLVFDLSKESDYVLEASQLTQPILPLCSESME</sequence>
<evidence type="ECO:0000256" key="1">
    <source>
        <dbReference type="SAM" id="Phobius"/>
    </source>
</evidence>
<keyword evidence="1" id="KW-0472">Membrane</keyword>
<dbReference type="RefSeq" id="WP_104417824.1">
    <property type="nucleotide sequence ID" value="NZ_PTJC01000005.1"/>
</dbReference>
<feature type="transmembrane region" description="Helical" evidence="1">
    <location>
        <begin position="12"/>
        <end position="33"/>
    </location>
</feature>
<accession>A0A2S6I6V6</accession>
<name>A0A2S6I6V6_9BACT</name>